<keyword evidence="1" id="KW-0472">Membrane</keyword>
<protein>
    <submittedName>
        <fullName evidence="2">Uncharacterized protein</fullName>
    </submittedName>
</protein>
<accession>A0A9P8EUV1</accession>
<feature type="transmembrane region" description="Helical" evidence="1">
    <location>
        <begin position="20"/>
        <end position="39"/>
    </location>
</feature>
<dbReference type="AlphaFoldDB" id="A0A9P8EUV1"/>
<proteinExistence type="predicted"/>
<gene>
    <name evidence="2" type="ORF">KCU76_g2072</name>
</gene>
<comment type="caution">
    <text evidence="2">The sequence shown here is derived from an EMBL/GenBank/DDBJ whole genome shotgun (WGS) entry which is preliminary data.</text>
</comment>
<dbReference type="OrthoDB" id="3846655at2759"/>
<feature type="transmembrane region" description="Helical" evidence="1">
    <location>
        <begin position="45"/>
        <end position="68"/>
    </location>
</feature>
<evidence type="ECO:0000256" key="1">
    <source>
        <dbReference type="SAM" id="Phobius"/>
    </source>
</evidence>
<feature type="non-terminal residue" evidence="2">
    <location>
        <position position="132"/>
    </location>
</feature>
<keyword evidence="1" id="KW-0812">Transmembrane</keyword>
<organism evidence="2 3">
    <name type="scientific">Aureobasidium melanogenum</name>
    <name type="common">Aureobasidium pullulans var. melanogenum</name>
    <dbReference type="NCBI Taxonomy" id="46634"/>
    <lineage>
        <taxon>Eukaryota</taxon>
        <taxon>Fungi</taxon>
        <taxon>Dikarya</taxon>
        <taxon>Ascomycota</taxon>
        <taxon>Pezizomycotina</taxon>
        <taxon>Dothideomycetes</taxon>
        <taxon>Dothideomycetidae</taxon>
        <taxon>Dothideales</taxon>
        <taxon>Saccotheciaceae</taxon>
        <taxon>Aureobasidium</taxon>
    </lineage>
</organism>
<keyword evidence="1" id="KW-1133">Transmembrane helix</keyword>
<dbReference type="EMBL" id="JAHFXF010000048">
    <property type="protein sequence ID" value="KAG9698704.1"/>
    <property type="molecule type" value="Genomic_DNA"/>
</dbReference>
<dbReference type="Proteomes" id="UP000779574">
    <property type="component" value="Unassembled WGS sequence"/>
</dbReference>
<name>A0A9P8EUV1_AURME</name>
<reference evidence="2" key="1">
    <citation type="journal article" date="2021" name="J Fungi (Basel)">
        <title>Virulence traits and population genomics of the black yeast Aureobasidium melanogenum.</title>
        <authorList>
            <person name="Cernosa A."/>
            <person name="Sun X."/>
            <person name="Gostincar C."/>
            <person name="Fang C."/>
            <person name="Gunde-Cimerman N."/>
            <person name="Song Z."/>
        </authorList>
    </citation>
    <scope>NUCLEOTIDE SEQUENCE</scope>
    <source>
        <strain evidence="2">EXF-9911</strain>
    </source>
</reference>
<reference evidence="2" key="2">
    <citation type="submission" date="2021-08" db="EMBL/GenBank/DDBJ databases">
        <authorList>
            <person name="Gostincar C."/>
            <person name="Sun X."/>
            <person name="Song Z."/>
            <person name="Gunde-Cimerman N."/>
        </authorList>
    </citation>
    <scope>NUCLEOTIDE SEQUENCE</scope>
    <source>
        <strain evidence="2">EXF-9911</strain>
    </source>
</reference>
<evidence type="ECO:0000313" key="2">
    <source>
        <dbReference type="EMBL" id="KAG9698704.1"/>
    </source>
</evidence>
<sequence>MANPLQLSHLRDLLRSLKYMFAFASFVALAGIIFLATVHSRVTTAVLIGMIVCLGLLLTCAFFGWLALFQDPRLRFLYGSSGGARALPEDIELAPVPPAYPGPGNIPGHLEGAPPARAETTLMYTMERLGGH</sequence>
<evidence type="ECO:0000313" key="3">
    <source>
        <dbReference type="Proteomes" id="UP000779574"/>
    </source>
</evidence>